<feature type="transmembrane region" description="Helical" evidence="1">
    <location>
        <begin position="7"/>
        <end position="32"/>
    </location>
</feature>
<proteinExistence type="predicted"/>
<feature type="transmembrane region" description="Helical" evidence="1">
    <location>
        <begin position="299"/>
        <end position="325"/>
    </location>
</feature>
<sequence length="487" mass="51722">MILTHIGLVIAIIGIFLMFRGGMMDMLLLVMACTLLGGSAAAQLPALGGSSVPPAPFALVFALARMTLPNSRRWREARGAIRANAWLAIYALYGLLAAAMAPSFFRDSIQVTAMRATGPTRSLFDTVPLAPSPQNVTVTVYLLGTVCAGIVAYLAMQEDGAGRRFVKMGVLMAWIHVTLGVLAAVLKGTPFDLLVDALRNANYTQTDQTAYGMVRLTGIFTEPSAYVGFAFGWFVFLLECWLRDILPRRTAPAALALALVLFFSTSSTAYLGLGGYGVIVGLRLLLAPQHLDARKGLTLAGAALALLIAVCALAFLWPAFIDLMSTILRRATIDKQDSESGIQRAFWARIGIDAFFASYGVGIGPGSFRSSSFFTAMLGSTGLIGSLAFLAHLARAFRPLRISTYCGPRLGRQFGENTMIGAAGGWAALCVLIPAAVVSPTCDPGGDFAVFAAVSLALRSLPRLRPEAVAPRPSVASWRRPVPAHSG</sequence>
<feature type="transmembrane region" description="Helical" evidence="1">
    <location>
        <begin position="223"/>
        <end position="242"/>
    </location>
</feature>
<evidence type="ECO:0000313" key="3">
    <source>
        <dbReference type="Proteomes" id="UP001162802"/>
    </source>
</evidence>
<organism evidence="2 3">
    <name type="scientific">Novosphingobium mangrovi</name>
    <name type="common">ex Hu et al. 2023</name>
    <dbReference type="NCBI Taxonomy" id="2930094"/>
    <lineage>
        <taxon>Bacteria</taxon>
        <taxon>Pseudomonadati</taxon>
        <taxon>Pseudomonadota</taxon>
        <taxon>Alphaproteobacteria</taxon>
        <taxon>Sphingomonadales</taxon>
        <taxon>Sphingomonadaceae</taxon>
        <taxon>Novosphingobium</taxon>
    </lineage>
</organism>
<keyword evidence="1" id="KW-1133">Transmembrane helix</keyword>
<feature type="transmembrane region" description="Helical" evidence="1">
    <location>
        <begin position="168"/>
        <end position="186"/>
    </location>
</feature>
<feature type="transmembrane region" description="Helical" evidence="1">
    <location>
        <begin position="346"/>
        <end position="368"/>
    </location>
</feature>
<feature type="transmembrane region" description="Helical" evidence="1">
    <location>
        <begin position="44"/>
        <end position="64"/>
    </location>
</feature>
<dbReference type="EMBL" id="JALHAT010000068">
    <property type="protein sequence ID" value="MCJ1962868.1"/>
    <property type="molecule type" value="Genomic_DNA"/>
</dbReference>
<evidence type="ECO:0000256" key="1">
    <source>
        <dbReference type="SAM" id="Phobius"/>
    </source>
</evidence>
<keyword evidence="3" id="KW-1185">Reference proteome</keyword>
<keyword evidence="1" id="KW-0812">Transmembrane</keyword>
<feature type="transmembrane region" description="Helical" evidence="1">
    <location>
        <begin position="254"/>
        <end position="279"/>
    </location>
</feature>
<name>A0ABT0AI34_9SPHN</name>
<accession>A0ABT0AI34</accession>
<feature type="transmembrane region" description="Helical" evidence="1">
    <location>
        <begin position="85"/>
        <end position="105"/>
    </location>
</feature>
<dbReference type="RefSeq" id="WP_243803140.1">
    <property type="nucleotide sequence ID" value="NZ_JALHAT010000068.1"/>
</dbReference>
<dbReference type="Proteomes" id="UP001162802">
    <property type="component" value="Unassembled WGS sequence"/>
</dbReference>
<keyword evidence="1" id="KW-0472">Membrane</keyword>
<gene>
    <name evidence="2" type="ORF">MTR65_19460</name>
</gene>
<evidence type="ECO:0000313" key="2">
    <source>
        <dbReference type="EMBL" id="MCJ1962868.1"/>
    </source>
</evidence>
<comment type="caution">
    <text evidence="2">The sequence shown here is derived from an EMBL/GenBank/DDBJ whole genome shotgun (WGS) entry which is preliminary data.</text>
</comment>
<reference evidence="2" key="1">
    <citation type="submission" date="2022-03" db="EMBL/GenBank/DDBJ databases">
        <title>Identification of a novel bacterium isolated from mangrove sediments.</title>
        <authorList>
            <person name="Pan X."/>
        </authorList>
    </citation>
    <scope>NUCLEOTIDE SEQUENCE</scope>
    <source>
        <strain evidence="2">B2637</strain>
    </source>
</reference>
<feature type="transmembrane region" description="Helical" evidence="1">
    <location>
        <begin position="374"/>
        <end position="397"/>
    </location>
</feature>
<feature type="transmembrane region" description="Helical" evidence="1">
    <location>
        <begin position="418"/>
        <end position="438"/>
    </location>
</feature>
<evidence type="ECO:0008006" key="4">
    <source>
        <dbReference type="Google" id="ProtNLM"/>
    </source>
</evidence>
<protein>
    <recommendedName>
        <fullName evidence="4">Glycoside hydrolase</fullName>
    </recommendedName>
</protein>
<feature type="transmembrane region" description="Helical" evidence="1">
    <location>
        <begin position="138"/>
        <end position="156"/>
    </location>
</feature>